<dbReference type="InterPro" id="IPR036010">
    <property type="entry name" value="2Fe-2S_ferredoxin-like_sf"/>
</dbReference>
<protein>
    <submittedName>
        <fullName evidence="2">(2Fe-2S)-binding protein</fullName>
    </submittedName>
</protein>
<dbReference type="Pfam" id="PF13510">
    <property type="entry name" value="Fer2_4"/>
    <property type="match status" value="1"/>
</dbReference>
<dbReference type="Proteomes" id="UP001141619">
    <property type="component" value="Unassembled WGS sequence"/>
</dbReference>
<reference evidence="2" key="1">
    <citation type="submission" date="2022-08" db="EMBL/GenBank/DDBJ databases">
        <authorList>
            <person name="Vandamme P."/>
            <person name="Hettiarachchi A."/>
            <person name="Peeters C."/>
            <person name="Cnockaert M."/>
            <person name="Carlier A."/>
        </authorList>
    </citation>
    <scope>NUCLEOTIDE SEQUENCE</scope>
    <source>
        <strain evidence="2">LMG 31809</strain>
    </source>
</reference>
<dbReference type="GO" id="GO:0051536">
    <property type="term" value="F:iron-sulfur cluster binding"/>
    <property type="evidence" value="ECO:0007669"/>
    <property type="project" value="InterPro"/>
</dbReference>
<organism evidence="2 3">
    <name type="scientific">Govanella unica</name>
    <dbReference type="NCBI Taxonomy" id="2975056"/>
    <lineage>
        <taxon>Bacteria</taxon>
        <taxon>Pseudomonadati</taxon>
        <taxon>Pseudomonadota</taxon>
        <taxon>Alphaproteobacteria</taxon>
        <taxon>Emcibacterales</taxon>
        <taxon>Govanellaceae</taxon>
        <taxon>Govanella</taxon>
    </lineage>
</organism>
<dbReference type="RefSeq" id="WP_274943162.1">
    <property type="nucleotide sequence ID" value="NZ_JANWOI010000002.1"/>
</dbReference>
<dbReference type="InterPro" id="IPR042204">
    <property type="entry name" value="2Fe-2S-bd_N"/>
</dbReference>
<evidence type="ECO:0000256" key="1">
    <source>
        <dbReference type="ARBA" id="ARBA00023002"/>
    </source>
</evidence>
<dbReference type="EMBL" id="JANWOI010000002">
    <property type="protein sequence ID" value="MDA5193460.1"/>
    <property type="molecule type" value="Genomic_DNA"/>
</dbReference>
<keyword evidence="1" id="KW-0560">Oxidoreductase</keyword>
<evidence type="ECO:0000313" key="3">
    <source>
        <dbReference type="Proteomes" id="UP001141619"/>
    </source>
</evidence>
<keyword evidence="3" id="KW-1185">Reference proteome</keyword>
<dbReference type="AlphaFoldDB" id="A0A9X3TWU8"/>
<dbReference type="GO" id="GO:0016491">
    <property type="term" value="F:oxidoreductase activity"/>
    <property type="evidence" value="ECO:0007669"/>
    <property type="project" value="UniProtKB-KW"/>
</dbReference>
<comment type="caution">
    <text evidence="2">The sequence shown here is derived from an EMBL/GenBank/DDBJ whole genome shotgun (WGS) entry which is preliminary data.</text>
</comment>
<accession>A0A9X3TWU8</accession>
<evidence type="ECO:0000313" key="2">
    <source>
        <dbReference type="EMBL" id="MDA5193460.1"/>
    </source>
</evidence>
<dbReference type="Gene3D" id="3.10.20.440">
    <property type="entry name" value="2Fe-2S iron-sulphur cluster binding domain, sarcosine oxidase, alpha subunit, N-terminal domain"/>
    <property type="match status" value="1"/>
</dbReference>
<sequence length="104" mass="11441">MSKRLDNTIDRGTPISIQIDDHVISCFAGETIATALLATGRLAFRRDQAGNPRGPVCNMGVCFECMVEIADTPLPIRRRACMTPVSDGMRIYTGTTEKRDGEHE</sequence>
<gene>
    <name evidence="2" type="ORF">NYP16_05770</name>
</gene>
<reference evidence="2" key="2">
    <citation type="journal article" date="2023" name="Syst. Appl. Microbiol.">
        <title>Govania unica gen. nov., sp. nov., a rare biosphere bacterium that represents a novel family in the class Alphaproteobacteria.</title>
        <authorList>
            <person name="Vandamme P."/>
            <person name="Peeters C."/>
            <person name="Hettiarachchi A."/>
            <person name="Cnockaert M."/>
            <person name="Carlier A."/>
        </authorList>
    </citation>
    <scope>NUCLEOTIDE SEQUENCE</scope>
    <source>
        <strain evidence="2">LMG 31809</strain>
    </source>
</reference>
<proteinExistence type="predicted"/>
<name>A0A9X3TWU8_9PROT</name>
<dbReference type="SUPFAM" id="SSF54292">
    <property type="entry name" value="2Fe-2S ferredoxin-like"/>
    <property type="match status" value="1"/>
</dbReference>